<dbReference type="EMBL" id="LT671858">
    <property type="protein sequence ID" value="SIM52310.1"/>
    <property type="molecule type" value="Genomic_DNA"/>
</dbReference>
<dbReference type="GeneID" id="41587979"/>
<reference evidence="1 2" key="1">
    <citation type="submission" date="2016-04" db="EMBL/GenBank/DDBJ databases">
        <authorList>
            <person name="Evans L.H."/>
            <person name="Alamgir A."/>
            <person name="Owens N."/>
            <person name="Weber N.D."/>
            <person name="Virtaneva K."/>
            <person name="Barbian K."/>
            <person name="Babar A."/>
            <person name="Rosenke K."/>
        </authorList>
    </citation>
    <scope>NUCLEOTIDE SEQUENCE [LARGE SCALE GENOMIC DNA]</scope>
    <source>
        <strain evidence="2">S5(T) (JCM 30642 \VKM B-2941)</strain>
    </source>
</reference>
<proteinExistence type="predicted"/>
<dbReference type="Proteomes" id="UP000195607">
    <property type="component" value="Chromosome I"/>
</dbReference>
<gene>
    <name evidence="1" type="ORF">CSP5_0701</name>
</gene>
<accession>A0A1N5TVA6</accession>
<dbReference type="RefSeq" id="WP_148689619.1">
    <property type="nucleotide sequence ID" value="NZ_LT671858.1"/>
</dbReference>
<sequence length="128" mass="15274">MKNWSVHFYFDDDFSWKSLDKAFTEIFAVIKGEKKQIPEEEQQIQVKYELNMREINNNKKPLGFYSDQTDLSLLFPMDRKEMIVARLSPNENIHEIGDQIAKILKAKKIKFKIDYDKMLLIDVIKSRK</sequence>
<name>A0A1N5TVA6_9ARCH</name>
<dbReference type="AlphaFoldDB" id="A0A1N5TVA6"/>
<evidence type="ECO:0000313" key="2">
    <source>
        <dbReference type="Proteomes" id="UP000195607"/>
    </source>
</evidence>
<organism evidence="1 2">
    <name type="scientific">Cuniculiplasma divulgatum</name>
    <dbReference type="NCBI Taxonomy" id="1673428"/>
    <lineage>
        <taxon>Archaea</taxon>
        <taxon>Methanobacteriati</taxon>
        <taxon>Thermoplasmatota</taxon>
        <taxon>Thermoplasmata</taxon>
        <taxon>Thermoplasmatales</taxon>
        <taxon>Cuniculiplasmataceae</taxon>
        <taxon>Cuniculiplasma</taxon>
    </lineage>
</organism>
<evidence type="ECO:0000313" key="1">
    <source>
        <dbReference type="EMBL" id="SIM52310.1"/>
    </source>
</evidence>
<protein>
    <submittedName>
        <fullName evidence="1">Uncharacterized protein</fullName>
    </submittedName>
</protein>